<gene>
    <name evidence="2" type="ORF">NCTC503_01681</name>
</gene>
<accession>A0A4U9RHX5</accession>
<dbReference type="NCBIfam" id="TIGR03936">
    <property type="entry name" value="sam_1_link_chp"/>
    <property type="match status" value="1"/>
</dbReference>
<protein>
    <submittedName>
        <fullName evidence="2">Radical SAM-linked protein</fullName>
    </submittedName>
</protein>
<feature type="domain" description="DUF2344" evidence="1">
    <location>
        <begin position="4"/>
        <end position="189"/>
    </location>
</feature>
<dbReference type="Proteomes" id="UP000308489">
    <property type="component" value="Chromosome 1"/>
</dbReference>
<organism evidence="2 3">
    <name type="scientific">Hathewaya histolytica</name>
    <name type="common">Clostridium histolyticum</name>
    <dbReference type="NCBI Taxonomy" id="1498"/>
    <lineage>
        <taxon>Bacteria</taxon>
        <taxon>Bacillati</taxon>
        <taxon>Bacillota</taxon>
        <taxon>Clostridia</taxon>
        <taxon>Eubacteriales</taxon>
        <taxon>Clostridiaceae</taxon>
        <taxon>Hathewaya</taxon>
    </lineage>
</organism>
<dbReference type="InterPro" id="IPR018768">
    <property type="entry name" value="DUF2344"/>
</dbReference>
<keyword evidence="3" id="KW-1185">Reference proteome</keyword>
<dbReference type="EMBL" id="LR590481">
    <property type="protein sequence ID" value="VTQ90838.1"/>
    <property type="molecule type" value="Genomic_DNA"/>
</dbReference>
<reference evidence="2 3" key="1">
    <citation type="submission" date="2019-05" db="EMBL/GenBank/DDBJ databases">
        <authorList>
            <consortium name="Pathogen Informatics"/>
        </authorList>
    </citation>
    <scope>NUCLEOTIDE SEQUENCE [LARGE SCALE GENOMIC DNA]</scope>
    <source>
        <strain evidence="2 3">NCTC503</strain>
    </source>
</reference>
<dbReference type="KEGG" id="hhw:NCTC503_01681"/>
<sequence length="235" mass="27486">MKVRYLIKFTKNSEIKFISHLDLMRTIQRTIRRAGIDVQFSKGFNPRMNLSLAQPLAVGVYSHGDYLDLNLLSEENEQIIIEKLNKNAPIGVKFLEAINLGDRKVPQSMATVEAAVYVVRFQLLHKNIIEEEFRQLLEMEKWEVIKKGKSGERLVDLKPMLKDIKFYEEEKELMLKILVSCGSRENLSPQILGKFITEHCKSIDKGKFIDIRREETFAMKENKYIPLSQFYKEEK</sequence>
<evidence type="ECO:0000313" key="3">
    <source>
        <dbReference type="Proteomes" id="UP000308489"/>
    </source>
</evidence>
<dbReference type="Pfam" id="PF10105">
    <property type="entry name" value="DUF2344"/>
    <property type="match status" value="1"/>
</dbReference>
<name>A0A4U9RHX5_HATHI</name>
<dbReference type="OrthoDB" id="9780488at2"/>
<dbReference type="AlphaFoldDB" id="A0A4U9RHX5"/>
<evidence type="ECO:0000313" key="2">
    <source>
        <dbReference type="EMBL" id="VTQ90838.1"/>
    </source>
</evidence>
<proteinExistence type="predicted"/>
<evidence type="ECO:0000259" key="1">
    <source>
        <dbReference type="Pfam" id="PF10105"/>
    </source>
</evidence>